<dbReference type="InterPro" id="IPR051317">
    <property type="entry name" value="Gfo/Idh/MocA_oxidoreduct"/>
</dbReference>
<dbReference type="SUPFAM" id="SSF51735">
    <property type="entry name" value="NAD(P)-binding Rossmann-fold domains"/>
    <property type="match status" value="1"/>
</dbReference>
<dbReference type="InterPro" id="IPR036291">
    <property type="entry name" value="NAD(P)-bd_dom_sf"/>
</dbReference>
<evidence type="ECO:0000259" key="1">
    <source>
        <dbReference type="Pfam" id="PF01408"/>
    </source>
</evidence>
<accession>A0A926EH75</accession>
<dbReference type="Proteomes" id="UP000655830">
    <property type="component" value="Unassembled WGS sequence"/>
</dbReference>
<dbReference type="EMBL" id="JACRSY010000011">
    <property type="protein sequence ID" value="MBC8579509.1"/>
    <property type="molecule type" value="Genomic_DNA"/>
</dbReference>
<dbReference type="RefSeq" id="WP_249332535.1">
    <property type="nucleotide sequence ID" value="NZ_JACRSY010000011.1"/>
</dbReference>
<dbReference type="PANTHER" id="PTHR43708">
    <property type="entry name" value="CONSERVED EXPRESSED OXIDOREDUCTASE (EUROFUNG)"/>
    <property type="match status" value="1"/>
</dbReference>
<dbReference type="SUPFAM" id="SSF55347">
    <property type="entry name" value="Glyceraldehyde-3-phosphate dehydrogenase-like, C-terminal domain"/>
    <property type="match status" value="1"/>
</dbReference>
<name>A0A926EH75_9FIRM</name>
<evidence type="ECO:0000313" key="4">
    <source>
        <dbReference type="Proteomes" id="UP000655830"/>
    </source>
</evidence>
<dbReference type="InterPro" id="IPR055170">
    <property type="entry name" value="GFO_IDH_MocA-like_dom"/>
</dbReference>
<dbReference type="Pfam" id="PF22725">
    <property type="entry name" value="GFO_IDH_MocA_C3"/>
    <property type="match status" value="1"/>
</dbReference>
<feature type="domain" description="GFO/IDH/MocA-like oxidoreductase" evidence="2">
    <location>
        <begin position="131"/>
        <end position="246"/>
    </location>
</feature>
<proteinExistence type="predicted"/>
<comment type="caution">
    <text evidence="3">The sequence shown here is derived from an EMBL/GenBank/DDBJ whole genome shotgun (WGS) entry which is preliminary data.</text>
</comment>
<feature type="domain" description="Gfo/Idh/MocA-like oxidoreductase N-terminal" evidence="1">
    <location>
        <begin position="4"/>
        <end position="120"/>
    </location>
</feature>
<dbReference type="Gene3D" id="3.30.360.10">
    <property type="entry name" value="Dihydrodipicolinate Reductase, domain 2"/>
    <property type="match status" value="1"/>
</dbReference>
<dbReference type="InterPro" id="IPR000683">
    <property type="entry name" value="Gfo/Idh/MocA-like_OxRdtase_N"/>
</dbReference>
<sequence>MKHRLVIIGFGGMGTWHYENITKRIEDIEVVGAYDIRLEVEENVKAAGLKWYKSLDEVLEDESIDLVTIATPNDVHKEIAIKCLRKGKNVVSEKPVTMNAKELEELIAVRDETGKLFSVHQNRRWDKDYAIVRKIVEDNTIGKVCMIENRVQGSRQAMHGWRAFKRNGGGMLLDWGVHLIDQLLWMVEAPVIGVYADLQSIYSEEVDDNLKVMLKFGNGVSAIVEVATNCFINQCRWHMIGEEGTAVVEDWSCTGKIVKLNSEEAMEWADTIVYTEAGPTRTMAPRPSETTITLPLPEVQTEWTDYYKNIVGVLEGKEELIVKPEECLRVMHVIDAIFESAEKNTSVECYI</sequence>
<organism evidence="3 4">
    <name type="scientific">Zhenhengia yiwuensis</name>
    <dbReference type="NCBI Taxonomy" id="2763666"/>
    <lineage>
        <taxon>Bacteria</taxon>
        <taxon>Bacillati</taxon>
        <taxon>Bacillota</taxon>
        <taxon>Clostridia</taxon>
        <taxon>Lachnospirales</taxon>
        <taxon>Lachnospiraceae</taxon>
        <taxon>Zhenhengia</taxon>
    </lineage>
</organism>
<keyword evidence="4" id="KW-1185">Reference proteome</keyword>
<dbReference type="AlphaFoldDB" id="A0A926EH75"/>
<reference evidence="3" key="1">
    <citation type="submission" date="2020-08" db="EMBL/GenBank/DDBJ databases">
        <title>Genome public.</title>
        <authorList>
            <person name="Liu C."/>
            <person name="Sun Q."/>
        </authorList>
    </citation>
    <scope>NUCLEOTIDE SEQUENCE</scope>
    <source>
        <strain evidence="3">NSJ-12</strain>
    </source>
</reference>
<dbReference type="Pfam" id="PF01408">
    <property type="entry name" value="GFO_IDH_MocA"/>
    <property type="match status" value="1"/>
</dbReference>
<protein>
    <submittedName>
        <fullName evidence="3">Gfo/Idh/MocA family oxidoreductase</fullName>
    </submittedName>
</protein>
<evidence type="ECO:0000313" key="3">
    <source>
        <dbReference type="EMBL" id="MBC8579509.1"/>
    </source>
</evidence>
<gene>
    <name evidence="3" type="ORF">H8718_08195</name>
</gene>
<dbReference type="GO" id="GO:0000166">
    <property type="term" value="F:nucleotide binding"/>
    <property type="evidence" value="ECO:0007669"/>
    <property type="project" value="InterPro"/>
</dbReference>
<evidence type="ECO:0000259" key="2">
    <source>
        <dbReference type="Pfam" id="PF22725"/>
    </source>
</evidence>
<dbReference type="Gene3D" id="3.40.50.720">
    <property type="entry name" value="NAD(P)-binding Rossmann-like Domain"/>
    <property type="match status" value="1"/>
</dbReference>
<dbReference type="PANTHER" id="PTHR43708:SF8">
    <property type="entry name" value="OXIDOREDUCTASE"/>
    <property type="match status" value="1"/>
</dbReference>